<feature type="transmembrane region" description="Helical" evidence="6">
    <location>
        <begin position="51"/>
        <end position="71"/>
    </location>
</feature>
<dbReference type="AlphaFoldDB" id="A0A4U1ITC4"/>
<feature type="transmembrane region" description="Helical" evidence="6">
    <location>
        <begin position="123"/>
        <end position="145"/>
    </location>
</feature>
<dbReference type="OrthoDB" id="9805314at2"/>
<protein>
    <submittedName>
        <fullName evidence="7">TerC family protein</fullName>
    </submittedName>
</protein>
<feature type="transmembrane region" description="Helical" evidence="6">
    <location>
        <begin position="218"/>
        <end position="235"/>
    </location>
</feature>
<feature type="transmembrane region" description="Helical" evidence="6">
    <location>
        <begin position="77"/>
        <end position="102"/>
    </location>
</feature>
<feature type="transmembrane region" description="Helical" evidence="6">
    <location>
        <begin position="160"/>
        <end position="181"/>
    </location>
</feature>
<keyword evidence="5 6" id="KW-0472">Membrane</keyword>
<dbReference type="GO" id="GO:0016020">
    <property type="term" value="C:membrane"/>
    <property type="evidence" value="ECO:0007669"/>
    <property type="project" value="UniProtKB-SubCell"/>
</dbReference>
<gene>
    <name evidence="7" type="ORF">E8A74_43850</name>
</gene>
<proteinExistence type="inferred from homology"/>
<feature type="transmembrane region" description="Helical" evidence="6">
    <location>
        <begin position="12"/>
        <end position="39"/>
    </location>
</feature>
<comment type="subcellular location">
    <subcellularLocation>
        <location evidence="1">Membrane</location>
        <topology evidence="1">Multi-pass membrane protein</topology>
    </subcellularLocation>
</comment>
<dbReference type="EMBL" id="SSMQ01000080">
    <property type="protein sequence ID" value="TKC97252.1"/>
    <property type="molecule type" value="Genomic_DNA"/>
</dbReference>
<keyword evidence="3 6" id="KW-0812">Transmembrane</keyword>
<feature type="transmembrane region" description="Helical" evidence="6">
    <location>
        <begin position="193"/>
        <end position="212"/>
    </location>
</feature>
<dbReference type="PANTHER" id="PTHR30238:SF4">
    <property type="entry name" value="SLL1022 PROTEIN"/>
    <property type="match status" value="1"/>
</dbReference>
<comment type="similarity">
    <text evidence="2">Belongs to the TerC family.</text>
</comment>
<accession>A0A4U1ITC4</accession>
<evidence type="ECO:0000256" key="1">
    <source>
        <dbReference type="ARBA" id="ARBA00004141"/>
    </source>
</evidence>
<evidence type="ECO:0000313" key="8">
    <source>
        <dbReference type="Proteomes" id="UP000309215"/>
    </source>
</evidence>
<dbReference type="Pfam" id="PF03741">
    <property type="entry name" value="TerC"/>
    <property type="match status" value="1"/>
</dbReference>
<keyword evidence="8" id="KW-1185">Reference proteome</keyword>
<evidence type="ECO:0000256" key="3">
    <source>
        <dbReference type="ARBA" id="ARBA00022692"/>
    </source>
</evidence>
<evidence type="ECO:0000256" key="6">
    <source>
        <dbReference type="SAM" id="Phobius"/>
    </source>
</evidence>
<sequence length="256" mass="27377">MFSGIQDPETWVALISLCAMEIVLGIDNVVFISILTARLPADKRDSVGRMGLLLALVMRIGLLFTISFLMGLTRPLFTLPVLGAAISGKSLILLIGGLFLMAKSTNEIYAKVEKDEEEAHGSGGKAVSVGLVIVQILALDVVFSLDSVITAVGMIPPEQMWVMVTAVMVSVGVMLAFAKGISRFVLAHPSVKLLALAFLLLIGVMLVAEGMGQKIPKGYIYFAMAFALGVELLNMRFRKKRKTPEAARAESPGAAP</sequence>
<organism evidence="7 8">
    <name type="scientific">Polyangium fumosum</name>
    <dbReference type="NCBI Taxonomy" id="889272"/>
    <lineage>
        <taxon>Bacteria</taxon>
        <taxon>Pseudomonadati</taxon>
        <taxon>Myxococcota</taxon>
        <taxon>Polyangia</taxon>
        <taxon>Polyangiales</taxon>
        <taxon>Polyangiaceae</taxon>
        <taxon>Polyangium</taxon>
    </lineage>
</organism>
<dbReference type="InterPro" id="IPR005496">
    <property type="entry name" value="Integral_membrane_TerC"/>
</dbReference>
<comment type="caution">
    <text evidence="7">The sequence shown here is derived from an EMBL/GenBank/DDBJ whole genome shotgun (WGS) entry which is preliminary data.</text>
</comment>
<keyword evidence="4 6" id="KW-1133">Transmembrane helix</keyword>
<reference evidence="7 8" key="1">
    <citation type="submission" date="2019-04" db="EMBL/GenBank/DDBJ databases">
        <authorList>
            <person name="Li Y."/>
            <person name="Wang J."/>
        </authorList>
    </citation>
    <scope>NUCLEOTIDE SEQUENCE [LARGE SCALE GENOMIC DNA]</scope>
    <source>
        <strain evidence="7 8">DSM 14668</strain>
    </source>
</reference>
<evidence type="ECO:0000256" key="2">
    <source>
        <dbReference type="ARBA" id="ARBA00007511"/>
    </source>
</evidence>
<dbReference type="Proteomes" id="UP000309215">
    <property type="component" value="Unassembled WGS sequence"/>
</dbReference>
<name>A0A4U1ITC4_9BACT</name>
<dbReference type="PANTHER" id="PTHR30238">
    <property type="entry name" value="MEMBRANE BOUND PREDICTED REDOX MODULATOR"/>
    <property type="match status" value="1"/>
</dbReference>
<evidence type="ECO:0000256" key="4">
    <source>
        <dbReference type="ARBA" id="ARBA00022989"/>
    </source>
</evidence>
<dbReference type="RefSeq" id="WP_136935127.1">
    <property type="nucleotide sequence ID" value="NZ_SSMQ01000080.1"/>
</dbReference>
<evidence type="ECO:0000313" key="7">
    <source>
        <dbReference type="EMBL" id="TKC97252.1"/>
    </source>
</evidence>
<evidence type="ECO:0000256" key="5">
    <source>
        <dbReference type="ARBA" id="ARBA00023136"/>
    </source>
</evidence>